<reference evidence="1" key="1">
    <citation type="journal article" date="2011" name="Proc. Natl. Acad. Sci. U.S.A.">
        <title>The genome of the fire ant Solenopsis invicta.</title>
        <authorList>
            <person name="Wurm Y."/>
            <person name="Wang J."/>
            <person name="Riba-Grognuz O."/>
            <person name="Corona M."/>
            <person name="Nygaard S."/>
            <person name="Hunt B.G."/>
            <person name="Ingram K.K."/>
            <person name="Falquet L."/>
            <person name="Nipitwattanaphon M."/>
            <person name="Gotzek D."/>
            <person name="Dijkstra M.B."/>
            <person name="Oettler J."/>
            <person name="Comtesse F."/>
            <person name="Shih C.J."/>
            <person name="Wu W.J."/>
            <person name="Yang C.C."/>
            <person name="Thomas J."/>
            <person name="Beaudoing E."/>
            <person name="Pradervand S."/>
            <person name="Flegel V."/>
            <person name="Cook E.D."/>
            <person name="Fabbretti R."/>
            <person name="Stockinger H."/>
            <person name="Long L."/>
            <person name="Farmerie W.G."/>
            <person name="Oakey J."/>
            <person name="Boomsma J.J."/>
            <person name="Pamilo P."/>
            <person name="Yi S.V."/>
            <person name="Heinze J."/>
            <person name="Goodisman M.A."/>
            <person name="Farinelli L."/>
            <person name="Harshman K."/>
            <person name="Hulo N."/>
            <person name="Cerutti L."/>
            <person name="Xenarios I."/>
            <person name="Shoemaker D."/>
            <person name="Keller L."/>
        </authorList>
    </citation>
    <scope>NUCLEOTIDE SEQUENCE [LARGE SCALE GENOMIC DNA]</scope>
</reference>
<name>E9J1E9_SOLIN</name>
<dbReference type="EMBL" id="GL767640">
    <property type="protein sequence ID" value="EFZ13355.1"/>
    <property type="molecule type" value="Genomic_DNA"/>
</dbReference>
<protein>
    <submittedName>
        <fullName evidence="1">Uncharacterized protein</fullName>
    </submittedName>
</protein>
<evidence type="ECO:0000313" key="1">
    <source>
        <dbReference type="EMBL" id="EFZ13355.1"/>
    </source>
</evidence>
<dbReference type="AlphaFoldDB" id="E9J1E9"/>
<dbReference type="HOGENOM" id="CLU_2695011_0_0_1"/>
<gene>
    <name evidence="1" type="ORF">SINV_04780</name>
</gene>
<proteinExistence type="predicted"/>
<organism>
    <name type="scientific">Solenopsis invicta</name>
    <name type="common">Red imported fire ant</name>
    <name type="synonym">Solenopsis wagneri</name>
    <dbReference type="NCBI Taxonomy" id="13686"/>
    <lineage>
        <taxon>Eukaryota</taxon>
        <taxon>Metazoa</taxon>
        <taxon>Ecdysozoa</taxon>
        <taxon>Arthropoda</taxon>
        <taxon>Hexapoda</taxon>
        <taxon>Insecta</taxon>
        <taxon>Pterygota</taxon>
        <taxon>Neoptera</taxon>
        <taxon>Endopterygota</taxon>
        <taxon>Hymenoptera</taxon>
        <taxon>Apocrita</taxon>
        <taxon>Aculeata</taxon>
        <taxon>Formicoidea</taxon>
        <taxon>Formicidae</taxon>
        <taxon>Myrmicinae</taxon>
        <taxon>Solenopsis</taxon>
    </lineage>
</organism>
<feature type="non-terminal residue" evidence="1">
    <location>
        <position position="74"/>
    </location>
</feature>
<accession>E9J1E9</accession>
<sequence length="74" mass="8803">KRSLQPCFQLTSQKYRQCQYSNCGKKKEDINHVIFYCPLYKEKAKHLINYLKTEFPNSPISIFYILSLHALNFA</sequence>
<feature type="non-terminal residue" evidence="1">
    <location>
        <position position="1"/>
    </location>
</feature>